<evidence type="ECO:0000313" key="2">
    <source>
        <dbReference type="Proteomes" id="UP001596512"/>
    </source>
</evidence>
<proteinExistence type="predicted"/>
<keyword evidence="2" id="KW-1185">Reference proteome</keyword>
<reference evidence="2" key="1">
    <citation type="journal article" date="2019" name="Int. J. Syst. Evol. Microbiol.">
        <title>The Global Catalogue of Microorganisms (GCM) 10K type strain sequencing project: providing services to taxonomists for standard genome sequencing and annotation.</title>
        <authorList>
            <consortium name="The Broad Institute Genomics Platform"/>
            <consortium name="The Broad Institute Genome Sequencing Center for Infectious Disease"/>
            <person name="Wu L."/>
            <person name="Ma J."/>
        </authorList>
    </citation>
    <scope>NUCLEOTIDE SEQUENCE [LARGE SCALE GENOMIC DNA]</scope>
    <source>
        <strain evidence="2">JCM 17695</strain>
    </source>
</reference>
<comment type="caution">
    <text evidence="1">The sequence shown here is derived from an EMBL/GenBank/DDBJ whole genome shotgun (WGS) entry which is preliminary data.</text>
</comment>
<accession>A0ABW2TPU4</accession>
<dbReference type="Proteomes" id="UP001596512">
    <property type="component" value="Unassembled WGS sequence"/>
</dbReference>
<dbReference type="EMBL" id="JBHTEY010000004">
    <property type="protein sequence ID" value="MFC7615394.1"/>
    <property type="molecule type" value="Genomic_DNA"/>
</dbReference>
<name>A0ABW2TPU4_9PSEU</name>
<sequence length="65" mass="6424">MPLLGVLLATGATVALSLEGAGVRVVGAIPAGCRCPGCPTCRSGTSARCCCPRSAWPSSATRTTC</sequence>
<protein>
    <submittedName>
        <fullName evidence="1">Uncharacterized protein</fullName>
    </submittedName>
</protein>
<evidence type="ECO:0000313" key="1">
    <source>
        <dbReference type="EMBL" id="MFC7615394.1"/>
    </source>
</evidence>
<organism evidence="1 2">
    <name type="scientific">Actinokineospora soli</name>
    <dbReference type="NCBI Taxonomy" id="1048753"/>
    <lineage>
        <taxon>Bacteria</taxon>
        <taxon>Bacillati</taxon>
        <taxon>Actinomycetota</taxon>
        <taxon>Actinomycetes</taxon>
        <taxon>Pseudonocardiales</taxon>
        <taxon>Pseudonocardiaceae</taxon>
        <taxon>Actinokineospora</taxon>
    </lineage>
</organism>
<gene>
    <name evidence="1" type="ORF">ACFQV2_19700</name>
</gene>